<dbReference type="CDD" id="cd00054">
    <property type="entry name" value="EGF_CA"/>
    <property type="match status" value="1"/>
</dbReference>
<gene>
    <name evidence="5" type="ORF">PLOB_00013519</name>
</gene>
<feature type="non-terminal residue" evidence="5">
    <location>
        <position position="684"/>
    </location>
</feature>
<dbReference type="Gene3D" id="2.10.25.10">
    <property type="entry name" value="Laminin"/>
    <property type="match status" value="1"/>
</dbReference>
<proteinExistence type="predicted"/>
<evidence type="ECO:0000313" key="6">
    <source>
        <dbReference type="Proteomes" id="UP001159405"/>
    </source>
</evidence>
<evidence type="ECO:0000259" key="4">
    <source>
        <dbReference type="PROSITE" id="PS50026"/>
    </source>
</evidence>
<evidence type="ECO:0000256" key="1">
    <source>
        <dbReference type="ARBA" id="ARBA00023157"/>
    </source>
</evidence>
<sequence length="684" mass="75610">MEDSMAGLRFSGQFRPGTEGGNFAEFSGWPMVETSQLQLYFKTTALKLALLAYQDTGVDDRSGHKGYLEVSLLANGHARLKVVGDTCSPFQVQIPRSFSDGSWHKLTISRKDLQLNFSVGNISAPSINCVQAPKLAGPTGKAKKSLFIGGIPVLDSQGNPTFGKWSLTGLPSKKSLLLAISFRSVSHAMFKNILVLLFVVGLHQARVNGSAGLRFSGSSYAEYDPWSWFPNATLQFFFQTREQKKALLFYQDDAVKGGAFEGTKYYFMCLFLTSSGFAKFRARLGPATEEREIEHNFADSKWHKVRIKIDRIKLYFTIEDENGLVHTAEPPVEISASTQTRANSVLFIAGIPLSLSPTDFSDTKLFSTLGLAMFEGCIGDIVVYRPSSGQLDKVKLRKSANAEDTCVGACSKVGCYNGGRCIDRIWHSECDCSATGFKGDRCQTRSHTAFLNTPDERGGYISQSLNDDSTLMNTERNTVSFMFSTEKKNGVFFYMGRDKDHLVVELVNGSLRVEADVGGGPIGVFANESNLADSCWHHVEVRRKKARLTVIIDKEKYGKIRQESSPTHIKLNLNNKTSNVIYYGGGPSEKLWFAQAKPLSFTGFLKQFYFEEINVIENTLISQRKGFKISDPLGVGIVEKNNVLLQLAEYNCRPELVGSGCFSDDDTDLSCIPSTTTPTKGKIL</sequence>
<keyword evidence="1" id="KW-1015">Disulfide bond</keyword>
<dbReference type="PANTHER" id="PTHR15036">
    <property type="entry name" value="PIKACHURIN-LIKE PROTEIN"/>
    <property type="match status" value="1"/>
</dbReference>
<dbReference type="InterPro" id="IPR013320">
    <property type="entry name" value="ConA-like_dom_sf"/>
</dbReference>
<keyword evidence="6" id="KW-1185">Reference proteome</keyword>
<dbReference type="SUPFAM" id="SSF49899">
    <property type="entry name" value="Concanavalin A-like lectins/glucanases"/>
    <property type="match status" value="3"/>
</dbReference>
<keyword evidence="2" id="KW-0245">EGF-like domain</keyword>
<reference evidence="5 6" key="1">
    <citation type="submission" date="2022-05" db="EMBL/GenBank/DDBJ databases">
        <authorList>
            <consortium name="Genoscope - CEA"/>
            <person name="William W."/>
        </authorList>
    </citation>
    <scope>NUCLEOTIDE SEQUENCE [LARGE SCALE GENOMIC DNA]</scope>
</reference>
<dbReference type="SMART" id="SM00282">
    <property type="entry name" value="LamG"/>
    <property type="match status" value="3"/>
</dbReference>
<dbReference type="InterPro" id="IPR001791">
    <property type="entry name" value="Laminin_G"/>
</dbReference>
<dbReference type="EMBL" id="CALNXK010000180">
    <property type="protein sequence ID" value="CAH3173285.1"/>
    <property type="molecule type" value="Genomic_DNA"/>
</dbReference>
<feature type="domain" description="Laminin G" evidence="3">
    <location>
        <begin position="210"/>
        <end position="410"/>
    </location>
</feature>
<comment type="caution">
    <text evidence="5">The sequence shown here is derived from an EMBL/GenBank/DDBJ whole genome shotgun (WGS) entry which is preliminary data.</text>
</comment>
<evidence type="ECO:0000256" key="2">
    <source>
        <dbReference type="PROSITE-ProRule" id="PRU00076"/>
    </source>
</evidence>
<dbReference type="Pfam" id="PF02210">
    <property type="entry name" value="Laminin_G_2"/>
    <property type="match status" value="3"/>
</dbReference>
<dbReference type="Proteomes" id="UP001159405">
    <property type="component" value="Unassembled WGS sequence"/>
</dbReference>
<dbReference type="CDD" id="cd00110">
    <property type="entry name" value="LamG"/>
    <property type="match status" value="3"/>
</dbReference>
<dbReference type="PROSITE" id="PS50025">
    <property type="entry name" value="LAM_G_DOMAIN"/>
    <property type="match status" value="2"/>
</dbReference>
<dbReference type="InterPro" id="IPR000742">
    <property type="entry name" value="EGF"/>
</dbReference>
<dbReference type="PANTHER" id="PTHR15036:SF85">
    <property type="entry name" value="SP2353, ISOFORM A"/>
    <property type="match status" value="1"/>
</dbReference>
<dbReference type="InterPro" id="IPR050372">
    <property type="entry name" value="Neurexin-related_CASP"/>
</dbReference>
<dbReference type="PROSITE" id="PS50026">
    <property type="entry name" value="EGF_3"/>
    <property type="match status" value="1"/>
</dbReference>
<protein>
    <submittedName>
        <fullName evidence="5">Uncharacterized protein</fullName>
    </submittedName>
</protein>
<comment type="caution">
    <text evidence="2">Lacks conserved residue(s) required for the propagation of feature annotation.</text>
</comment>
<evidence type="ECO:0000313" key="5">
    <source>
        <dbReference type="EMBL" id="CAH3173285.1"/>
    </source>
</evidence>
<feature type="domain" description="Laminin G" evidence="3">
    <location>
        <begin position="450"/>
        <end position="652"/>
    </location>
</feature>
<evidence type="ECO:0000259" key="3">
    <source>
        <dbReference type="PROSITE" id="PS50025"/>
    </source>
</evidence>
<organism evidence="5 6">
    <name type="scientific">Porites lobata</name>
    <dbReference type="NCBI Taxonomy" id="104759"/>
    <lineage>
        <taxon>Eukaryota</taxon>
        <taxon>Metazoa</taxon>
        <taxon>Cnidaria</taxon>
        <taxon>Anthozoa</taxon>
        <taxon>Hexacorallia</taxon>
        <taxon>Scleractinia</taxon>
        <taxon>Fungiina</taxon>
        <taxon>Poritidae</taxon>
        <taxon>Porites</taxon>
    </lineage>
</organism>
<name>A0ABN8R7J6_9CNID</name>
<feature type="domain" description="EGF-like" evidence="4">
    <location>
        <begin position="407"/>
        <end position="443"/>
    </location>
</feature>
<accession>A0ABN8R7J6</accession>
<dbReference type="Gene3D" id="2.60.120.200">
    <property type="match status" value="3"/>
</dbReference>